<keyword evidence="3" id="KW-1185">Reference proteome</keyword>
<proteinExistence type="predicted"/>
<organism evidence="2 3">
    <name type="scientific">Ficus carica</name>
    <name type="common">Common fig</name>
    <dbReference type="NCBI Taxonomy" id="3494"/>
    <lineage>
        <taxon>Eukaryota</taxon>
        <taxon>Viridiplantae</taxon>
        <taxon>Streptophyta</taxon>
        <taxon>Embryophyta</taxon>
        <taxon>Tracheophyta</taxon>
        <taxon>Spermatophyta</taxon>
        <taxon>Magnoliopsida</taxon>
        <taxon>eudicotyledons</taxon>
        <taxon>Gunneridae</taxon>
        <taxon>Pentapetalae</taxon>
        <taxon>rosids</taxon>
        <taxon>fabids</taxon>
        <taxon>Rosales</taxon>
        <taxon>Moraceae</taxon>
        <taxon>Ficeae</taxon>
        <taxon>Ficus</taxon>
    </lineage>
</organism>
<feature type="region of interest" description="Disordered" evidence="1">
    <location>
        <begin position="1"/>
        <end position="34"/>
    </location>
</feature>
<dbReference type="Proteomes" id="UP001187192">
    <property type="component" value="Unassembled WGS sequence"/>
</dbReference>
<accession>A0AA88AQM2</accession>
<evidence type="ECO:0000256" key="1">
    <source>
        <dbReference type="SAM" id="MobiDB-lite"/>
    </source>
</evidence>
<sequence length="161" mass="17739">MFKEPQLSGHHSREAAPPATTRRDRRDTMNVRGRTTSVFDRLGGAGVGAIDPPFTLAIMASPYQARCKMPSMASYDGSTDADEHLENYQAHMLIQNANEASLCKYFCLTLTGAARQCYWRLVSGSISSFKQLADAFLAAFLGLKTIKMETSYLFGIKQGES</sequence>
<dbReference type="PANTHER" id="PTHR33223">
    <property type="entry name" value="CCHC-TYPE DOMAIN-CONTAINING PROTEIN"/>
    <property type="match status" value="1"/>
</dbReference>
<dbReference type="EMBL" id="BTGU01000027">
    <property type="protein sequence ID" value="GMN48211.1"/>
    <property type="molecule type" value="Genomic_DNA"/>
</dbReference>
<gene>
    <name evidence="2" type="ORF">TIFTF001_017401</name>
</gene>
<dbReference type="PANTHER" id="PTHR33223:SF10">
    <property type="entry name" value="AMINOTRANSFERASE-LIKE PLANT MOBILE DOMAIN-CONTAINING PROTEIN"/>
    <property type="match status" value="1"/>
</dbReference>
<comment type="caution">
    <text evidence="2">The sequence shown here is derived from an EMBL/GenBank/DDBJ whole genome shotgun (WGS) entry which is preliminary data.</text>
</comment>
<evidence type="ECO:0000313" key="2">
    <source>
        <dbReference type="EMBL" id="GMN48211.1"/>
    </source>
</evidence>
<evidence type="ECO:0008006" key="4">
    <source>
        <dbReference type="Google" id="ProtNLM"/>
    </source>
</evidence>
<protein>
    <recommendedName>
        <fullName evidence="4">Retrotransposon gag domain-containing protein</fullName>
    </recommendedName>
</protein>
<name>A0AA88AQM2_FICCA</name>
<evidence type="ECO:0000313" key="3">
    <source>
        <dbReference type="Proteomes" id="UP001187192"/>
    </source>
</evidence>
<reference evidence="2" key="1">
    <citation type="submission" date="2023-07" db="EMBL/GenBank/DDBJ databases">
        <title>draft genome sequence of fig (Ficus carica).</title>
        <authorList>
            <person name="Takahashi T."/>
            <person name="Nishimura K."/>
        </authorList>
    </citation>
    <scope>NUCLEOTIDE SEQUENCE</scope>
</reference>
<dbReference type="AlphaFoldDB" id="A0AA88AQM2"/>